<dbReference type="SUPFAM" id="SSF53335">
    <property type="entry name" value="S-adenosyl-L-methionine-dependent methyltransferases"/>
    <property type="match status" value="1"/>
</dbReference>
<dbReference type="PANTHER" id="PTHR43591">
    <property type="entry name" value="METHYLTRANSFERASE"/>
    <property type="match status" value="1"/>
</dbReference>
<evidence type="ECO:0000256" key="1">
    <source>
        <dbReference type="SAM" id="MobiDB-lite"/>
    </source>
</evidence>
<proteinExistence type="predicted"/>
<keyword evidence="4" id="KW-1185">Reference proteome</keyword>
<dbReference type="Gene3D" id="3.40.50.150">
    <property type="entry name" value="Vaccinia Virus protein VP39"/>
    <property type="match status" value="1"/>
</dbReference>
<feature type="compositionally biased region" description="Gly residues" evidence="1">
    <location>
        <begin position="421"/>
        <end position="432"/>
    </location>
</feature>
<accession>A0A9P6QIP3</accession>
<evidence type="ECO:0000313" key="3">
    <source>
        <dbReference type="EMBL" id="KAG0269004.1"/>
    </source>
</evidence>
<evidence type="ECO:0000259" key="2">
    <source>
        <dbReference type="Pfam" id="PF13649"/>
    </source>
</evidence>
<dbReference type="EMBL" id="JAAAJB010000036">
    <property type="protein sequence ID" value="KAG0269004.1"/>
    <property type="molecule type" value="Genomic_DNA"/>
</dbReference>
<dbReference type="Proteomes" id="UP000807716">
    <property type="component" value="Unassembled WGS sequence"/>
</dbReference>
<dbReference type="AlphaFoldDB" id="A0A9P6QIP3"/>
<feature type="compositionally biased region" description="Polar residues" evidence="1">
    <location>
        <begin position="366"/>
        <end position="412"/>
    </location>
</feature>
<reference evidence="3" key="1">
    <citation type="journal article" date="2020" name="Fungal Divers.">
        <title>Resolving the Mortierellaceae phylogeny through synthesis of multi-gene phylogenetics and phylogenomics.</title>
        <authorList>
            <person name="Vandepol N."/>
            <person name="Liber J."/>
            <person name="Desiro A."/>
            <person name="Na H."/>
            <person name="Kennedy M."/>
            <person name="Barry K."/>
            <person name="Grigoriev I.V."/>
            <person name="Miller A.N."/>
            <person name="O'Donnell K."/>
            <person name="Stajich J.E."/>
            <person name="Bonito G."/>
        </authorList>
    </citation>
    <scope>NUCLEOTIDE SEQUENCE</scope>
    <source>
        <strain evidence="3">BC1065</strain>
    </source>
</reference>
<gene>
    <name evidence="3" type="ORF">DFQ27_005109</name>
</gene>
<sequence length="448" mass="48799">MGSSQSVQGRLHKRKPTQQELQREYQRHLSDQQLQEHLTAREALVAQFGAGGSIIGSLANNESFYQQRSITNQSTTAVRASGRNFRWIDGRRHHNHEGAPYILPNDTEEMDRLHLQHYVVRHAFSGNTRAKFDGKIHRDVLDVGCGPGTWILEMSTEHTETNFTGIDISAVWPTEIRPRNCRFQVINAFEGLPFDDNTFDFVYQRFMIMAYPATAWPFVVSELVRVTKPGGIIELTECPVSTKANGPEMERLLAVLESGCNAKGLDTKAAKKLEGWLKDAGLESVTACHASIPVGSWGSKVGQLMKENTAALWTSLRGFIKELTGMNDQQYEAVIRRIMAECEVSKCYTNCYCAWGIKPFPPGESPNGSKDSSIRTGTASNRNSRGQTTDVLSSGSFTLLDTSRNSFSSSRHANGPSPSGASGGGGGGGGGPTSARGSFSAAPSTSAA</sequence>
<feature type="region of interest" description="Disordered" evidence="1">
    <location>
        <begin position="1"/>
        <end position="25"/>
    </location>
</feature>
<feature type="domain" description="Methyltransferase" evidence="2">
    <location>
        <begin position="140"/>
        <end position="231"/>
    </location>
</feature>
<feature type="region of interest" description="Disordered" evidence="1">
    <location>
        <begin position="363"/>
        <end position="448"/>
    </location>
</feature>
<dbReference type="OrthoDB" id="2013972at2759"/>
<organism evidence="3 4">
    <name type="scientific">Actinomortierella ambigua</name>
    <dbReference type="NCBI Taxonomy" id="1343610"/>
    <lineage>
        <taxon>Eukaryota</taxon>
        <taxon>Fungi</taxon>
        <taxon>Fungi incertae sedis</taxon>
        <taxon>Mucoromycota</taxon>
        <taxon>Mortierellomycotina</taxon>
        <taxon>Mortierellomycetes</taxon>
        <taxon>Mortierellales</taxon>
        <taxon>Mortierellaceae</taxon>
        <taxon>Actinomortierella</taxon>
    </lineage>
</organism>
<name>A0A9P6QIP3_9FUNG</name>
<dbReference type="InterPro" id="IPR029063">
    <property type="entry name" value="SAM-dependent_MTases_sf"/>
</dbReference>
<dbReference type="Pfam" id="PF13649">
    <property type="entry name" value="Methyltransf_25"/>
    <property type="match status" value="1"/>
</dbReference>
<protein>
    <recommendedName>
        <fullName evidence="2">Methyltransferase domain-containing protein</fullName>
    </recommendedName>
</protein>
<comment type="caution">
    <text evidence="3">The sequence shown here is derived from an EMBL/GenBank/DDBJ whole genome shotgun (WGS) entry which is preliminary data.</text>
</comment>
<evidence type="ECO:0000313" key="4">
    <source>
        <dbReference type="Proteomes" id="UP000807716"/>
    </source>
</evidence>
<dbReference type="InterPro" id="IPR041698">
    <property type="entry name" value="Methyltransf_25"/>
</dbReference>
<dbReference type="CDD" id="cd02440">
    <property type="entry name" value="AdoMet_MTases"/>
    <property type="match status" value="1"/>
</dbReference>